<dbReference type="EMBL" id="CP089983">
    <property type="protein sequence ID" value="WXB01080.1"/>
    <property type="molecule type" value="Genomic_DNA"/>
</dbReference>
<dbReference type="PANTHER" id="PTHR42799">
    <property type="entry name" value="MITOCHONDRIAL PEPTIDE METHIONINE SULFOXIDE REDUCTASE"/>
    <property type="match status" value="1"/>
</dbReference>
<comment type="catalytic activity">
    <reaction evidence="2 4">
        <text>L-methionyl-[protein] + [thioredoxin]-disulfide + H2O = L-methionyl-(S)-S-oxide-[protein] + [thioredoxin]-dithiol</text>
        <dbReference type="Rhea" id="RHEA:14217"/>
        <dbReference type="Rhea" id="RHEA-COMP:10698"/>
        <dbReference type="Rhea" id="RHEA-COMP:10700"/>
        <dbReference type="Rhea" id="RHEA-COMP:12313"/>
        <dbReference type="Rhea" id="RHEA-COMP:12315"/>
        <dbReference type="ChEBI" id="CHEBI:15377"/>
        <dbReference type="ChEBI" id="CHEBI:16044"/>
        <dbReference type="ChEBI" id="CHEBI:29950"/>
        <dbReference type="ChEBI" id="CHEBI:44120"/>
        <dbReference type="ChEBI" id="CHEBI:50058"/>
        <dbReference type="EC" id="1.8.4.11"/>
    </reaction>
</comment>
<dbReference type="HAMAP" id="MF_01401">
    <property type="entry name" value="MsrA"/>
    <property type="match status" value="1"/>
</dbReference>
<feature type="active site" evidence="4">
    <location>
        <position position="74"/>
    </location>
</feature>
<dbReference type="PROSITE" id="PS51257">
    <property type="entry name" value="PROKAR_LIPOPROTEIN"/>
    <property type="match status" value="1"/>
</dbReference>
<dbReference type="Gene3D" id="3.30.1060.10">
    <property type="entry name" value="Peptide methionine sulphoxide reductase MsrA"/>
    <property type="match status" value="1"/>
</dbReference>
<feature type="domain" description="Peptide methionine sulphoxide reductase MsrA" evidence="5">
    <location>
        <begin position="68"/>
        <end position="216"/>
    </location>
</feature>
<evidence type="ECO:0000259" key="5">
    <source>
        <dbReference type="Pfam" id="PF01625"/>
    </source>
</evidence>
<accession>A0ABZ2KVT5</accession>
<gene>
    <name evidence="4 6" type="primary">msrA</name>
    <name evidence="6" type="ORF">LVJ94_29685</name>
</gene>
<dbReference type="NCBIfam" id="TIGR00401">
    <property type="entry name" value="msrA"/>
    <property type="match status" value="1"/>
</dbReference>
<dbReference type="Pfam" id="PF01625">
    <property type="entry name" value="PMSR"/>
    <property type="match status" value="1"/>
</dbReference>
<dbReference type="InterPro" id="IPR002569">
    <property type="entry name" value="Met_Sox_Rdtase_MsrA_dom"/>
</dbReference>
<dbReference type="Proteomes" id="UP001374803">
    <property type="component" value="Chromosome"/>
</dbReference>
<dbReference type="RefSeq" id="WP_394830687.1">
    <property type="nucleotide sequence ID" value="NZ_CP089929.1"/>
</dbReference>
<sequence length="226" mass="23836">MIKTIKGILGVMTVVACGCHGTSNEAAAAETSSAQTARGTVVKTSVGTKPGQAGQGTPLVVENGHALAAFAEGCFWGSENTFRHVPGVVATAVGYTGGKTTSPTYEDVSSHTSGHAETVLVEFDPAKVTYAQLLGVFFRSHDPTTKNRQGPDIGDQYRSAIFTFSAEQESAARAAAAEAQTKVKKPIVTQISPIGRFWIAENYHQQYDEKTGRESCPLPSVLGNTQ</sequence>
<comment type="catalytic activity">
    <reaction evidence="3 4">
        <text>[thioredoxin]-disulfide + L-methionine + H2O = L-methionine (S)-S-oxide + [thioredoxin]-dithiol</text>
        <dbReference type="Rhea" id="RHEA:19993"/>
        <dbReference type="Rhea" id="RHEA-COMP:10698"/>
        <dbReference type="Rhea" id="RHEA-COMP:10700"/>
        <dbReference type="ChEBI" id="CHEBI:15377"/>
        <dbReference type="ChEBI" id="CHEBI:29950"/>
        <dbReference type="ChEBI" id="CHEBI:50058"/>
        <dbReference type="ChEBI" id="CHEBI:57844"/>
        <dbReference type="ChEBI" id="CHEBI:58772"/>
        <dbReference type="EC" id="1.8.4.11"/>
    </reaction>
</comment>
<evidence type="ECO:0000256" key="1">
    <source>
        <dbReference type="ARBA" id="ARBA00023002"/>
    </source>
</evidence>
<evidence type="ECO:0000313" key="7">
    <source>
        <dbReference type="Proteomes" id="UP001374803"/>
    </source>
</evidence>
<dbReference type="InterPro" id="IPR036509">
    <property type="entry name" value="Met_Sox_Rdtase_MsrA_sf"/>
</dbReference>
<evidence type="ECO:0000313" key="6">
    <source>
        <dbReference type="EMBL" id="WXB01080.1"/>
    </source>
</evidence>
<name>A0ABZ2KVT5_9BACT</name>
<reference evidence="6" key="1">
    <citation type="submission" date="2021-12" db="EMBL/GenBank/DDBJ databases">
        <title>Discovery of the Pendulisporaceae a myxobacterial family with distinct sporulation behavior and unique specialized metabolism.</title>
        <authorList>
            <person name="Garcia R."/>
            <person name="Popoff A."/>
            <person name="Bader C.D."/>
            <person name="Loehr J."/>
            <person name="Walesch S."/>
            <person name="Walt C."/>
            <person name="Boldt J."/>
            <person name="Bunk B."/>
            <person name="Haeckl F.J.F.P.J."/>
            <person name="Gunesch A.P."/>
            <person name="Birkelbach J."/>
            <person name="Nuebel U."/>
            <person name="Pietschmann T."/>
            <person name="Bach T."/>
            <person name="Mueller R."/>
        </authorList>
    </citation>
    <scope>NUCLEOTIDE SEQUENCE</scope>
    <source>
        <strain evidence="6">MSr11367</strain>
    </source>
</reference>
<comment type="similarity">
    <text evidence="4">Belongs to the MsrA Met sulfoxide reductase family.</text>
</comment>
<evidence type="ECO:0000256" key="4">
    <source>
        <dbReference type="HAMAP-Rule" id="MF_01401"/>
    </source>
</evidence>
<protein>
    <recommendedName>
        <fullName evidence="4">Peptide methionine sulfoxide reductase MsrA</fullName>
        <shortName evidence="4">Protein-methionine-S-oxide reductase</shortName>
        <ecNumber evidence="4">1.8.4.11</ecNumber>
    </recommendedName>
    <alternativeName>
        <fullName evidence="4">Peptide-methionine (S)-S-oxide reductase</fullName>
        <shortName evidence="4">Peptide Met(O) reductase</shortName>
    </alternativeName>
</protein>
<evidence type="ECO:0000256" key="2">
    <source>
        <dbReference type="ARBA" id="ARBA00047806"/>
    </source>
</evidence>
<dbReference type="PANTHER" id="PTHR42799:SF26">
    <property type="entry name" value="PEPTIDE-METHIONINE (S)-S-OXIDE REDUCTASE"/>
    <property type="match status" value="1"/>
</dbReference>
<organism evidence="6 7">
    <name type="scientific">Pendulispora rubella</name>
    <dbReference type="NCBI Taxonomy" id="2741070"/>
    <lineage>
        <taxon>Bacteria</taxon>
        <taxon>Pseudomonadati</taxon>
        <taxon>Myxococcota</taxon>
        <taxon>Myxococcia</taxon>
        <taxon>Myxococcales</taxon>
        <taxon>Sorangiineae</taxon>
        <taxon>Pendulisporaceae</taxon>
        <taxon>Pendulispora</taxon>
    </lineage>
</organism>
<keyword evidence="1 4" id="KW-0560">Oxidoreductase</keyword>
<evidence type="ECO:0000256" key="3">
    <source>
        <dbReference type="ARBA" id="ARBA00048782"/>
    </source>
</evidence>
<dbReference type="InterPro" id="IPR050162">
    <property type="entry name" value="MsrA_MetSO_reductase"/>
</dbReference>
<comment type="function">
    <text evidence="4">Has an important function as a repair enzyme for proteins that have been inactivated by oxidation. Catalyzes the reversible oxidation-reduction of methionine sulfoxide in proteins to methionine.</text>
</comment>
<dbReference type="GO" id="GO:0008113">
    <property type="term" value="F:peptide-methionine (S)-S-oxide reductase activity"/>
    <property type="evidence" value="ECO:0007669"/>
    <property type="project" value="UniProtKB-EC"/>
</dbReference>
<keyword evidence="7" id="KW-1185">Reference proteome</keyword>
<proteinExistence type="inferred from homology"/>
<dbReference type="EC" id="1.8.4.11" evidence="4"/>
<dbReference type="SUPFAM" id="SSF55068">
    <property type="entry name" value="Peptide methionine sulfoxide reductase"/>
    <property type="match status" value="1"/>
</dbReference>